<organism evidence="3 4">
    <name type="scientific">Tritonibacter mobilis F1926</name>
    <dbReference type="NCBI Taxonomy" id="1265309"/>
    <lineage>
        <taxon>Bacteria</taxon>
        <taxon>Pseudomonadati</taxon>
        <taxon>Pseudomonadota</taxon>
        <taxon>Alphaproteobacteria</taxon>
        <taxon>Rhodobacterales</taxon>
        <taxon>Paracoccaceae</taxon>
        <taxon>Tritonibacter</taxon>
    </lineage>
</organism>
<dbReference type="InterPro" id="IPR025110">
    <property type="entry name" value="AMP-bd_C"/>
</dbReference>
<dbReference type="GeneID" id="28252572"/>
<dbReference type="OrthoDB" id="9803968at2"/>
<sequence>MTERFLRDIATHIWQHPDRPALVSDGHVTSFGALGAQVQTVLTWLRAHPSSDLVMVHGHKEPDVVAAMLACMFAGRGFVFADRSNPPDRIARMLRVSGAQLLLHAGHAPDVDAAVHSHPIPAGTAQSLAQDAVRDVDPKTLLYVIFTSGSTGDPKGVPIRRDNFSAFFAWYGEMLQAMAGQTLAAWQSGHVNHASLAFDMGMLDLWPVLALGRPVVMLNHRYNIMPRKNMDALSGQRDRVAVRSWFSTPSLLQLMCTDPTFSAETLPELRCFFVGGEAVQPSLIKELRRRFPKAEVRHAYGPSEGTCMSHVHCLTEGDLEHHEVLPLGPALAQNVMRIIDNDGHDVPRGTPGEVELSGPQIVSGYIPADHPANRAFSMRDGAQCYRTGDLGYVDAAGHLFLLGRADRQVKWNGNRIELDEIERAAHGLDLVHNAACLPVREDGQLRDIVLFVQPASGAHLTATSCAQALAARLPQTMIPRDIRLMERLPVTVNGKVDSQALLAQLNAPIPEHT</sequence>
<dbReference type="RefSeq" id="WP_046002245.1">
    <property type="nucleotide sequence ID" value="NZ_CP015232.1"/>
</dbReference>
<keyword evidence="3" id="KW-0614">Plasmid</keyword>
<protein>
    <submittedName>
        <fullName evidence="3">Uncharacterized protein</fullName>
    </submittedName>
</protein>
<dbReference type="PROSITE" id="PS00455">
    <property type="entry name" value="AMP_BINDING"/>
    <property type="match status" value="1"/>
</dbReference>
<dbReference type="GO" id="GO:0043041">
    <property type="term" value="P:amino acid activation for nonribosomal peptide biosynthetic process"/>
    <property type="evidence" value="ECO:0007669"/>
    <property type="project" value="TreeGrafter"/>
</dbReference>
<dbReference type="SUPFAM" id="SSF56801">
    <property type="entry name" value="Acetyl-CoA synthetase-like"/>
    <property type="match status" value="1"/>
</dbReference>
<dbReference type="Proteomes" id="UP000013243">
    <property type="component" value="Plasmid unnamed2"/>
</dbReference>
<name>A0A1B1AA31_9RHOB</name>
<dbReference type="Pfam" id="PF13193">
    <property type="entry name" value="AMP-binding_C"/>
    <property type="match status" value="1"/>
</dbReference>
<dbReference type="GO" id="GO:0044550">
    <property type="term" value="P:secondary metabolite biosynthetic process"/>
    <property type="evidence" value="ECO:0007669"/>
    <property type="project" value="TreeGrafter"/>
</dbReference>
<dbReference type="InterPro" id="IPR042099">
    <property type="entry name" value="ANL_N_sf"/>
</dbReference>
<evidence type="ECO:0000259" key="1">
    <source>
        <dbReference type="Pfam" id="PF00501"/>
    </source>
</evidence>
<dbReference type="KEGG" id="rmb:K529_022015"/>
<dbReference type="AlphaFoldDB" id="A0A1B1AA31"/>
<dbReference type="Gene3D" id="3.30.300.30">
    <property type="match status" value="1"/>
</dbReference>
<dbReference type="InterPro" id="IPR020845">
    <property type="entry name" value="AMP-binding_CS"/>
</dbReference>
<dbReference type="GO" id="GO:0005737">
    <property type="term" value="C:cytoplasm"/>
    <property type="evidence" value="ECO:0007669"/>
    <property type="project" value="TreeGrafter"/>
</dbReference>
<evidence type="ECO:0000259" key="2">
    <source>
        <dbReference type="Pfam" id="PF13193"/>
    </source>
</evidence>
<dbReference type="InterPro" id="IPR000873">
    <property type="entry name" value="AMP-dep_synth/lig_dom"/>
</dbReference>
<gene>
    <name evidence="3" type="ORF">K529_022015</name>
</gene>
<reference evidence="3 4" key="1">
    <citation type="journal article" date="2016" name="ISME J.">
        <title>Global occurrence and heterogeneity of the Roseobacter-clade species Ruegeria mobilis.</title>
        <authorList>
            <person name="Sonnenschein E."/>
            <person name="Gram L."/>
        </authorList>
    </citation>
    <scope>NUCLEOTIDE SEQUENCE [LARGE SCALE GENOMIC DNA]</scope>
    <source>
        <strain evidence="3 4">F1926</strain>
        <plasmid evidence="3 4">unnamed2</plasmid>
    </source>
</reference>
<feature type="domain" description="AMP-binding enzyme C-terminal" evidence="2">
    <location>
        <begin position="420"/>
        <end position="495"/>
    </location>
</feature>
<dbReference type="PANTHER" id="PTHR45527:SF1">
    <property type="entry name" value="FATTY ACID SYNTHASE"/>
    <property type="match status" value="1"/>
</dbReference>
<dbReference type="PANTHER" id="PTHR45527">
    <property type="entry name" value="NONRIBOSOMAL PEPTIDE SYNTHETASE"/>
    <property type="match status" value="1"/>
</dbReference>
<dbReference type="GO" id="GO:0031177">
    <property type="term" value="F:phosphopantetheine binding"/>
    <property type="evidence" value="ECO:0007669"/>
    <property type="project" value="TreeGrafter"/>
</dbReference>
<accession>A0A1B1AA31</accession>
<evidence type="ECO:0000313" key="3">
    <source>
        <dbReference type="EMBL" id="ANP43435.1"/>
    </source>
</evidence>
<dbReference type="InterPro" id="IPR045851">
    <property type="entry name" value="AMP-bd_C_sf"/>
</dbReference>
<dbReference type="EMBL" id="CP015232">
    <property type="protein sequence ID" value="ANP43435.1"/>
    <property type="molecule type" value="Genomic_DNA"/>
</dbReference>
<feature type="domain" description="AMP-dependent synthetase/ligase" evidence="1">
    <location>
        <begin position="15"/>
        <end position="365"/>
    </location>
</feature>
<evidence type="ECO:0000313" key="4">
    <source>
        <dbReference type="Proteomes" id="UP000013243"/>
    </source>
</evidence>
<proteinExistence type="predicted"/>
<geneLocation type="plasmid" evidence="3 4">
    <name>unnamed2</name>
</geneLocation>
<dbReference type="Gene3D" id="3.40.50.12780">
    <property type="entry name" value="N-terminal domain of ligase-like"/>
    <property type="match status" value="1"/>
</dbReference>
<dbReference type="Pfam" id="PF00501">
    <property type="entry name" value="AMP-binding"/>
    <property type="match status" value="1"/>
</dbReference>